<dbReference type="AlphaFoldDB" id="S3CZK6"/>
<feature type="region of interest" description="Disordered" evidence="1">
    <location>
        <begin position="95"/>
        <end position="115"/>
    </location>
</feature>
<dbReference type="Proteomes" id="UP000016922">
    <property type="component" value="Unassembled WGS sequence"/>
</dbReference>
<organism evidence="3 4">
    <name type="scientific">Glarea lozoyensis (strain ATCC 20868 / MF5171)</name>
    <dbReference type="NCBI Taxonomy" id="1116229"/>
    <lineage>
        <taxon>Eukaryota</taxon>
        <taxon>Fungi</taxon>
        <taxon>Dikarya</taxon>
        <taxon>Ascomycota</taxon>
        <taxon>Pezizomycotina</taxon>
        <taxon>Leotiomycetes</taxon>
        <taxon>Helotiales</taxon>
        <taxon>Helotiaceae</taxon>
        <taxon>Glarea</taxon>
    </lineage>
</organism>
<evidence type="ECO:0000313" key="4">
    <source>
        <dbReference type="Proteomes" id="UP000016922"/>
    </source>
</evidence>
<evidence type="ECO:0000256" key="2">
    <source>
        <dbReference type="SAM" id="Phobius"/>
    </source>
</evidence>
<reference evidence="3 4" key="1">
    <citation type="journal article" date="2013" name="BMC Genomics">
        <title>Genomics-driven discovery of the pneumocandin biosynthetic gene cluster in the fungus Glarea lozoyensis.</title>
        <authorList>
            <person name="Chen L."/>
            <person name="Yue Q."/>
            <person name="Zhang X."/>
            <person name="Xiang M."/>
            <person name="Wang C."/>
            <person name="Li S."/>
            <person name="Che Y."/>
            <person name="Ortiz-Lopez F.J."/>
            <person name="Bills G.F."/>
            <person name="Liu X."/>
            <person name="An Z."/>
        </authorList>
    </citation>
    <scope>NUCLEOTIDE SEQUENCE [LARGE SCALE GENOMIC DNA]</scope>
    <source>
        <strain evidence="4">ATCC 20868 / MF5171</strain>
    </source>
</reference>
<dbReference type="EMBL" id="KE145363">
    <property type="protein sequence ID" value="EPE31055.1"/>
    <property type="molecule type" value="Genomic_DNA"/>
</dbReference>
<dbReference type="GeneID" id="19463077"/>
<keyword evidence="2" id="KW-0472">Membrane</keyword>
<keyword evidence="4" id="KW-1185">Reference proteome</keyword>
<name>S3CZK6_GLAL2</name>
<gene>
    <name evidence="3" type="ORF">GLAREA_04022</name>
</gene>
<evidence type="ECO:0000256" key="1">
    <source>
        <dbReference type="SAM" id="MobiDB-lite"/>
    </source>
</evidence>
<protein>
    <submittedName>
        <fullName evidence="3">Uncharacterized protein</fullName>
    </submittedName>
</protein>
<feature type="transmembrane region" description="Helical" evidence="2">
    <location>
        <begin position="146"/>
        <end position="169"/>
    </location>
</feature>
<proteinExistence type="predicted"/>
<feature type="compositionally biased region" description="Polar residues" evidence="1">
    <location>
        <begin position="102"/>
        <end position="115"/>
    </location>
</feature>
<keyword evidence="2" id="KW-1133">Transmembrane helix</keyword>
<evidence type="ECO:0000313" key="3">
    <source>
        <dbReference type="EMBL" id="EPE31055.1"/>
    </source>
</evidence>
<dbReference type="HOGENOM" id="CLU_1396447_0_0_1"/>
<keyword evidence="2" id="KW-0812">Transmembrane</keyword>
<sequence>MRVSLELAESRSDNLLFKATAFLALLFALSIVTSSGLTPVNNDSNVPDRKSKIPKTNSSALTIHNKTDHSWPIDDLSLLDPPTLKIIPLSTSYSDDLSHSSANPPLTTPDPTTSQAADKNKAIYYQNCRDAELSARKKVEKVGRRLGLFVVGIGGWWWLSAFGEFQYLYAREWGPFNPMVEICEDMELEGWSVML</sequence>
<feature type="transmembrane region" description="Helical" evidence="2">
    <location>
        <begin position="20"/>
        <end position="40"/>
    </location>
</feature>
<dbReference type="RefSeq" id="XP_008082466.1">
    <property type="nucleotide sequence ID" value="XM_008084275.1"/>
</dbReference>
<accession>S3CZK6</accession>
<dbReference type="KEGG" id="glz:GLAREA_04022"/>